<keyword evidence="7" id="KW-0732">Signal</keyword>
<gene>
    <name evidence="8" type="ORF">TRUGW13939_06835</name>
</gene>
<evidence type="ECO:0000256" key="4">
    <source>
        <dbReference type="ARBA" id="ARBA00023136"/>
    </source>
</evidence>
<comment type="subcellular location">
    <subcellularLocation>
        <location evidence="1">Membrane</location>
        <topology evidence="1">Single-pass membrane protein</topology>
    </subcellularLocation>
</comment>
<dbReference type="GeneID" id="55994328"/>
<evidence type="ECO:0008006" key="10">
    <source>
        <dbReference type="Google" id="ProtNLM"/>
    </source>
</evidence>
<keyword evidence="4 6" id="KW-0472">Membrane</keyword>
<dbReference type="CDD" id="cd12087">
    <property type="entry name" value="TM_EGFR-like"/>
    <property type="match status" value="1"/>
</dbReference>
<feature type="region of interest" description="Disordered" evidence="5">
    <location>
        <begin position="206"/>
        <end position="265"/>
    </location>
</feature>
<dbReference type="GO" id="GO:0071944">
    <property type="term" value="C:cell periphery"/>
    <property type="evidence" value="ECO:0007669"/>
    <property type="project" value="UniProtKB-ARBA"/>
</dbReference>
<protein>
    <recommendedName>
        <fullName evidence="10">Mid2 domain-containing protein</fullName>
    </recommendedName>
</protein>
<evidence type="ECO:0000256" key="5">
    <source>
        <dbReference type="SAM" id="MobiDB-lite"/>
    </source>
</evidence>
<feature type="compositionally biased region" description="Polar residues" evidence="5">
    <location>
        <begin position="208"/>
        <end position="217"/>
    </location>
</feature>
<dbReference type="PANTHER" id="PTHR15549">
    <property type="entry name" value="PAIRED IMMUNOGLOBULIN-LIKE TYPE 2 RECEPTOR"/>
    <property type="match status" value="1"/>
</dbReference>
<keyword evidence="9" id="KW-1185">Reference proteome</keyword>
<dbReference type="RefSeq" id="XP_035345872.1">
    <property type="nucleotide sequence ID" value="XM_035489979.1"/>
</dbReference>
<feature type="region of interest" description="Disordered" evidence="5">
    <location>
        <begin position="153"/>
        <end position="177"/>
    </location>
</feature>
<dbReference type="AlphaFoldDB" id="A0A7H8R1W2"/>
<evidence type="ECO:0000256" key="1">
    <source>
        <dbReference type="ARBA" id="ARBA00004167"/>
    </source>
</evidence>
<organism evidence="8 9">
    <name type="scientific">Talaromyces rugulosus</name>
    <name type="common">Penicillium rugulosum</name>
    <dbReference type="NCBI Taxonomy" id="121627"/>
    <lineage>
        <taxon>Eukaryota</taxon>
        <taxon>Fungi</taxon>
        <taxon>Dikarya</taxon>
        <taxon>Ascomycota</taxon>
        <taxon>Pezizomycotina</taxon>
        <taxon>Eurotiomycetes</taxon>
        <taxon>Eurotiomycetidae</taxon>
        <taxon>Eurotiales</taxon>
        <taxon>Trichocomaceae</taxon>
        <taxon>Talaromyces</taxon>
        <taxon>Talaromyces sect. Islandici</taxon>
    </lineage>
</organism>
<evidence type="ECO:0000256" key="3">
    <source>
        <dbReference type="ARBA" id="ARBA00022989"/>
    </source>
</evidence>
<evidence type="ECO:0000256" key="2">
    <source>
        <dbReference type="ARBA" id="ARBA00022692"/>
    </source>
</evidence>
<feature type="transmembrane region" description="Helical" evidence="6">
    <location>
        <begin position="178"/>
        <end position="200"/>
    </location>
</feature>
<dbReference type="GO" id="GO:0016020">
    <property type="term" value="C:membrane"/>
    <property type="evidence" value="ECO:0007669"/>
    <property type="project" value="UniProtKB-SubCell"/>
</dbReference>
<feature type="chain" id="PRO_5028979935" description="Mid2 domain-containing protein" evidence="7">
    <location>
        <begin position="16"/>
        <end position="265"/>
    </location>
</feature>
<proteinExistence type="predicted"/>
<dbReference type="InterPro" id="IPR051694">
    <property type="entry name" value="Immunoregulatory_rcpt-like"/>
</dbReference>
<feature type="compositionally biased region" description="Polar residues" evidence="5">
    <location>
        <begin position="153"/>
        <end position="172"/>
    </location>
</feature>
<keyword evidence="3 6" id="KW-1133">Transmembrane helix</keyword>
<feature type="signal peptide" evidence="7">
    <location>
        <begin position="1"/>
        <end position="15"/>
    </location>
</feature>
<evidence type="ECO:0000256" key="7">
    <source>
        <dbReference type="SAM" id="SignalP"/>
    </source>
</evidence>
<keyword evidence="2 6" id="KW-0812">Transmembrane</keyword>
<sequence length="265" mass="28680">MYPIIWLVLLGISRALIIRHPSQGDVVDVKEYLNITWDLTNQDDMDLNASVRLTIYDTNPHYYLSEEITTVPIAMHHLIWNKSLPFGDHYAITLIDVQGIFSSGNFTVINGPTHTIPPITSYLTSTAAASSSIVDWQSKTSAAAPLTQLSTSVTQAPSALPSTTSEPANSRLSSGSKAGVGVGVSVSAIVLAGGLAYFFIRRRRQKQEQGQSNQSYDRQIAGGHIDEPKAVPPPNYYSAPPVSPEADSRPLSELHSNTIAHELAA</sequence>
<accession>A0A7H8R1W2</accession>
<dbReference type="KEGG" id="trg:TRUGW13939_06835"/>
<name>A0A7H8R1W2_TALRU</name>
<evidence type="ECO:0000313" key="8">
    <source>
        <dbReference type="EMBL" id="QKX59695.1"/>
    </source>
</evidence>
<dbReference type="EMBL" id="CP055901">
    <property type="protein sequence ID" value="QKX59695.1"/>
    <property type="molecule type" value="Genomic_DNA"/>
</dbReference>
<dbReference type="Proteomes" id="UP000509510">
    <property type="component" value="Chromosome IV"/>
</dbReference>
<evidence type="ECO:0000256" key="6">
    <source>
        <dbReference type="SAM" id="Phobius"/>
    </source>
</evidence>
<reference evidence="9" key="1">
    <citation type="submission" date="2020-06" db="EMBL/GenBank/DDBJ databases">
        <title>A chromosome-scale genome assembly of Talaromyces rugulosus W13939.</title>
        <authorList>
            <person name="Wang B."/>
            <person name="Guo L."/>
            <person name="Ye K."/>
            <person name="Wang L."/>
        </authorList>
    </citation>
    <scope>NUCLEOTIDE SEQUENCE [LARGE SCALE GENOMIC DNA]</scope>
    <source>
        <strain evidence="9">W13939</strain>
    </source>
</reference>
<evidence type="ECO:0000313" key="9">
    <source>
        <dbReference type="Proteomes" id="UP000509510"/>
    </source>
</evidence>